<reference evidence="2" key="1">
    <citation type="submission" date="2018-05" db="EMBL/GenBank/DDBJ databases">
        <authorList>
            <person name="Lanie J.A."/>
            <person name="Ng W.-L."/>
            <person name="Kazmierczak K.M."/>
            <person name="Andrzejewski T.M."/>
            <person name="Davidsen T.M."/>
            <person name="Wayne K.J."/>
            <person name="Tettelin H."/>
            <person name="Glass J.I."/>
            <person name="Rusch D."/>
            <person name="Podicherti R."/>
            <person name="Tsui H.-C.T."/>
            <person name="Winkler M.E."/>
        </authorList>
    </citation>
    <scope>NUCLEOTIDE SEQUENCE</scope>
</reference>
<dbReference type="GO" id="GO:0042781">
    <property type="term" value="F:3'-tRNA processing endoribonuclease activity"/>
    <property type="evidence" value="ECO:0007669"/>
    <property type="project" value="TreeGrafter"/>
</dbReference>
<evidence type="ECO:0000313" key="2">
    <source>
        <dbReference type="EMBL" id="SVB99304.1"/>
    </source>
</evidence>
<sequence length="250" mass="28520">MKVTIMGSGTMVPSNERNSSGVLIINDGIRSMVDFGYGTMHHLLKLGLTYHDVDRIYFTHNHPDHMCDLVPFLFASRYQSDPREKDLEIIAGPGFRQYFETLMKAYKLWLIPTTYKVQILEQDEETKNFDGLAVTSKKMKHIELSRGYRFQSDNGTSLAVSGDTEYCEEMIDLGKETDLMILECSTPDNMKLPGHLTPIECGKLAQKTGCRKLCLTHFYPVCDLKDVRAKCSTEYNGELFLAEDLMEFNI</sequence>
<dbReference type="SUPFAM" id="SSF56281">
    <property type="entry name" value="Metallo-hydrolase/oxidoreductase"/>
    <property type="match status" value="1"/>
</dbReference>
<dbReference type="EMBL" id="UINC01067546">
    <property type="protein sequence ID" value="SVB99304.1"/>
    <property type="molecule type" value="Genomic_DNA"/>
</dbReference>
<accession>A0A382IHT2</accession>
<organism evidence="2">
    <name type="scientific">marine metagenome</name>
    <dbReference type="NCBI Taxonomy" id="408172"/>
    <lineage>
        <taxon>unclassified sequences</taxon>
        <taxon>metagenomes</taxon>
        <taxon>ecological metagenomes</taxon>
    </lineage>
</organism>
<dbReference type="InterPro" id="IPR001279">
    <property type="entry name" value="Metallo-B-lactamas"/>
</dbReference>
<proteinExistence type="predicted"/>
<dbReference type="CDD" id="cd16272">
    <property type="entry name" value="RNaseZ_MBL-fold"/>
    <property type="match status" value="1"/>
</dbReference>
<evidence type="ECO:0000259" key="1">
    <source>
        <dbReference type="Pfam" id="PF12706"/>
    </source>
</evidence>
<name>A0A382IHT2_9ZZZZ</name>
<dbReference type="Gene3D" id="3.60.15.10">
    <property type="entry name" value="Ribonuclease Z/Hydroxyacylglutathione hydrolase-like"/>
    <property type="match status" value="1"/>
</dbReference>
<dbReference type="PANTHER" id="PTHR46018:SF2">
    <property type="entry name" value="ZINC PHOSPHODIESTERASE ELAC PROTEIN 1"/>
    <property type="match status" value="1"/>
</dbReference>
<dbReference type="Pfam" id="PF12706">
    <property type="entry name" value="Lactamase_B_2"/>
    <property type="match status" value="1"/>
</dbReference>
<protein>
    <recommendedName>
        <fullName evidence="1">Metallo-beta-lactamase domain-containing protein</fullName>
    </recommendedName>
</protein>
<feature type="domain" description="Metallo-beta-lactamase" evidence="1">
    <location>
        <begin position="49"/>
        <end position="218"/>
    </location>
</feature>
<dbReference type="InterPro" id="IPR036866">
    <property type="entry name" value="RibonucZ/Hydroxyglut_hydro"/>
</dbReference>
<dbReference type="AlphaFoldDB" id="A0A382IHT2"/>
<dbReference type="PANTHER" id="PTHR46018">
    <property type="entry name" value="ZINC PHOSPHODIESTERASE ELAC PROTEIN 1"/>
    <property type="match status" value="1"/>
</dbReference>
<gene>
    <name evidence="2" type="ORF">METZ01_LOCUS252158</name>
</gene>